<dbReference type="PANTHER" id="PTHR11076:SF33">
    <property type="entry name" value="DNA POLYMERASE KAPPA"/>
    <property type="match status" value="1"/>
</dbReference>
<keyword evidence="10 17" id="KW-0227">DNA damage</keyword>
<organism evidence="20 21">
    <name type="scientific">Scardovia inopinata F0304</name>
    <dbReference type="NCBI Taxonomy" id="641146"/>
    <lineage>
        <taxon>Bacteria</taxon>
        <taxon>Bacillati</taxon>
        <taxon>Actinomycetota</taxon>
        <taxon>Actinomycetes</taxon>
        <taxon>Bifidobacteriales</taxon>
        <taxon>Bifidobacteriaceae</taxon>
        <taxon>Scardovia</taxon>
    </lineage>
</organism>
<proteinExistence type="inferred from homology"/>
<dbReference type="InterPro" id="IPR036775">
    <property type="entry name" value="DNA_pol_Y-fam_lit_finger_sf"/>
</dbReference>
<evidence type="ECO:0000256" key="13">
    <source>
        <dbReference type="ARBA" id="ARBA00023125"/>
    </source>
</evidence>
<feature type="binding site" evidence="17">
    <location>
        <position position="120"/>
    </location>
    <ligand>
        <name>Mg(2+)</name>
        <dbReference type="ChEBI" id="CHEBI:18420"/>
    </ligand>
</feature>
<dbReference type="GO" id="GO:0003887">
    <property type="term" value="F:DNA-directed DNA polymerase activity"/>
    <property type="evidence" value="ECO:0007669"/>
    <property type="project" value="UniProtKB-UniRule"/>
</dbReference>
<dbReference type="eggNOG" id="COG0389">
    <property type="taxonomic scope" value="Bacteria"/>
</dbReference>
<dbReference type="Gene3D" id="3.30.1490.100">
    <property type="entry name" value="DNA polymerase, Y-family, little finger domain"/>
    <property type="match status" value="1"/>
</dbReference>
<keyword evidence="4 17" id="KW-0515">Mutator protein</keyword>
<dbReference type="GO" id="GO:0009432">
    <property type="term" value="P:SOS response"/>
    <property type="evidence" value="ECO:0007669"/>
    <property type="project" value="TreeGrafter"/>
</dbReference>
<dbReference type="EMBL" id="ADCX01000002">
    <property type="protein sequence ID" value="EFG26733.1"/>
    <property type="molecule type" value="Genomic_DNA"/>
</dbReference>
<keyword evidence="7 17" id="KW-0548">Nucleotidyltransferase</keyword>
<dbReference type="PROSITE" id="PS50173">
    <property type="entry name" value="UMUC"/>
    <property type="match status" value="1"/>
</dbReference>
<dbReference type="GO" id="GO:0003684">
    <property type="term" value="F:damaged DNA binding"/>
    <property type="evidence" value="ECO:0007669"/>
    <property type="project" value="InterPro"/>
</dbReference>
<dbReference type="Gene3D" id="1.10.150.20">
    <property type="entry name" value="5' to 3' exonuclease, C-terminal subdomain"/>
    <property type="match status" value="1"/>
</dbReference>
<comment type="caution">
    <text evidence="20">The sequence shown here is derived from an EMBL/GenBank/DDBJ whole genome shotgun (WGS) entry which is preliminary data.</text>
</comment>
<keyword evidence="8 17" id="KW-0235">DNA replication</keyword>
<dbReference type="CDD" id="cd03586">
    <property type="entry name" value="PolY_Pol_IV_kappa"/>
    <property type="match status" value="1"/>
</dbReference>
<reference evidence="20 21" key="1">
    <citation type="submission" date="2012-01" db="EMBL/GenBank/DDBJ databases">
        <title>The Genome Sequence of Scardovia inopinata F0304.</title>
        <authorList>
            <consortium name="The Broad Institute Genome Sequencing Platform"/>
            <person name="Earl A."/>
            <person name="Ward D."/>
            <person name="Feldgarden M."/>
            <person name="Gevers D."/>
            <person name="Izard J."/>
            <person name="Baranova O.V."/>
            <person name="Blanton J.M."/>
            <person name="Tanner A.C."/>
            <person name="Dewhirst F.E."/>
            <person name="Young S.K."/>
            <person name="Zeng Q."/>
            <person name="Gargeya S."/>
            <person name="Fitzgerald M."/>
            <person name="Haas B."/>
            <person name="Abouelleil A."/>
            <person name="Alvarado L."/>
            <person name="Arachchi H.M."/>
            <person name="Berlin A."/>
            <person name="Chapman S.B."/>
            <person name="Gearin G."/>
            <person name="Goldberg J."/>
            <person name="Griggs A."/>
            <person name="Gujja S."/>
            <person name="Hansen M."/>
            <person name="Heiman D."/>
            <person name="Howarth C."/>
            <person name="Larimer J."/>
            <person name="Lui A."/>
            <person name="MacDonald P.J."/>
            <person name="McCowen C."/>
            <person name="Montmayeur A."/>
            <person name="Murphy C."/>
            <person name="Neiman D."/>
            <person name="Pearson M."/>
            <person name="Priest M."/>
            <person name="Roberts A."/>
            <person name="Saif S."/>
            <person name="Shea T."/>
            <person name="Sisk P."/>
            <person name="Stolte C."/>
            <person name="Sykes S."/>
            <person name="Wortman J."/>
            <person name="Nusbaum C."/>
            <person name="Birren B."/>
        </authorList>
    </citation>
    <scope>NUCLEOTIDE SEQUENCE [LARGE SCALE GENOMIC DNA]</scope>
    <source>
        <strain evidence="20 21">F0304</strain>
    </source>
</reference>
<dbReference type="AlphaFoldDB" id="W5IIS7"/>
<evidence type="ECO:0000256" key="15">
    <source>
        <dbReference type="ARBA" id="ARBA00025589"/>
    </source>
</evidence>
<sequence>MSTAPRLAAAKHSWGNDFHGCTILHIDMDAFYASCEIVRHPELRGKPVIIGTGHRAVVSAASYEARKFGVNSAMPAATAHRLCPQGIFLPVDMAYYRSMSHQVFEIFHQITDQIEPVSVDECYMDVSGALLQWKDPRKIGAWIRQTVHDQIGVTCSVGIASNKLIAKLASTNAKPNGMLLIPLARQAEFIQMMPVRSIPGVGPSTEKILTNWGITTVKQLSAMSLSDLTAALHSPAQARHLYQASHGWGSPKVVTSASDKSIGAERTFAEDTRSWKQVTALLRRCCDDVATTLRSRRLYARTVTVKLRLANLSHISKSLTVQEPMNSEAQLYPVAKELLARLMKVEQPQAGDLILPAMIRLAGVSTSHFSSASSASYQPSFDQILENENSIDSESAKENAKNSPETKETTKTSKITSAKASTIESPTNHARTASQAAKARKNIEPIIDEIRKKYGKHSANLGI</sequence>
<evidence type="ECO:0000256" key="1">
    <source>
        <dbReference type="ARBA" id="ARBA00004496"/>
    </source>
</evidence>
<evidence type="ECO:0000256" key="11">
    <source>
        <dbReference type="ARBA" id="ARBA00022842"/>
    </source>
</evidence>
<keyword evidence="9 17" id="KW-0479">Metal-binding</keyword>
<dbReference type="InterPro" id="IPR024728">
    <property type="entry name" value="PolY_HhH_motif"/>
</dbReference>
<keyword evidence="14 17" id="KW-0234">DNA repair</keyword>
<evidence type="ECO:0000256" key="4">
    <source>
        <dbReference type="ARBA" id="ARBA00022457"/>
    </source>
</evidence>
<dbReference type="Pfam" id="PF11799">
    <property type="entry name" value="IMS_C"/>
    <property type="match status" value="1"/>
</dbReference>
<evidence type="ECO:0000259" key="19">
    <source>
        <dbReference type="PROSITE" id="PS50173"/>
    </source>
</evidence>
<keyword evidence="5 17" id="KW-0963">Cytoplasm</keyword>
<comment type="function">
    <text evidence="15 17">Poorly processive, error-prone DNA polymerase involved in untargeted mutagenesis. Copies undamaged DNA at stalled replication forks, which arise in vivo from mismatched or misaligned primer ends. These misaligned primers can be extended by PolIV. Exhibits no 3'-5' exonuclease (proofreading) activity. May be involved in translesional synthesis, in conjunction with the beta clamp from PolIII.</text>
</comment>
<dbReference type="Proteomes" id="UP000005777">
    <property type="component" value="Unassembled WGS sequence"/>
</dbReference>
<dbReference type="GO" id="GO:0006261">
    <property type="term" value="P:DNA-templated DNA replication"/>
    <property type="evidence" value="ECO:0007669"/>
    <property type="project" value="UniProtKB-UniRule"/>
</dbReference>
<evidence type="ECO:0000256" key="12">
    <source>
        <dbReference type="ARBA" id="ARBA00022932"/>
    </source>
</evidence>
<keyword evidence="13 17" id="KW-0238">DNA-binding</keyword>
<evidence type="ECO:0000256" key="6">
    <source>
        <dbReference type="ARBA" id="ARBA00022679"/>
    </source>
</evidence>
<gene>
    <name evidence="17" type="primary">dinB</name>
    <name evidence="20" type="ORF">HMPREF9020_00360</name>
</gene>
<dbReference type="Pfam" id="PF00817">
    <property type="entry name" value="IMS"/>
    <property type="match status" value="1"/>
</dbReference>
<dbReference type="PANTHER" id="PTHR11076">
    <property type="entry name" value="DNA REPAIR POLYMERASE UMUC / TRANSFERASE FAMILY MEMBER"/>
    <property type="match status" value="1"/>
</dbReference>
<dbReference type="NCBIfam" id="NF002677">
    <property type="entry name" value="PRK02406.1"/>
    <property type="match status" value="1"/>
</dbReference>
<dbReference type="RefSeq" id="WP_006292716.1">
    <property type="nucleotide sequence ID" value="NZ_GG770225.1"/>
</dbReference>
<comment type="similarity">
    <text evidence="2 17">Belongs to the DNA polymerase type-Y family.</text>
</comment>
<dbReference type="GO" id="GO:0000287">
    <property type="term" value="F:magnesium ion binding"/>
    <property type="evidence" value="ECO:0007669"/>
    <property type="project" value="UniProtKB-UniRule"/>
</dbReference>
<evidence type="ECO:0000256" key="2">
    <source>
        <dbReference type="ARBA" id="ARBA00010945"/>
    </source>
</evidence>
<evidence type="ECO:0000256" key="3">
    <source>
        <dbReference type="ARBA" id="ARBA00011245"/>
    </source>
</evidence>
<feature type="compositionally biased region" description="Polar residues" evidence="18">
    <location>
        <begin position="424"/>
        <end position="435"/>
    </location>
</feature>
<evidence type="ECO:0000313" key="21">
    <source>
        <dbReference type="Proteomes" id="UP000005777"/>
    </source>
</evidence>
<evidence type="ECO:0000256" key="16">
    <source>
        <dbReference type="ARBA" id="ARBA00049244"/>
    </source>
</evidence>
<dbReference type="GO" id="GO:0042276">
    <property type="term" value="P:error-prone translesion synthesis"/>
    <property type="evidence" value="ECO:0007669"/>
    <property type="project" value="TreeGrafter"/>
</dbReference>
<dbReference type="PIRSF" id="PIRSF036603">
    <property type="entry name" value="DPol_eta"/>
    <property type="match status" value="1"/>
</dbReference>
<name>W5IIS7_SCAIO</name>
<feature type="active site" evidence="17">
    <location>
        <position position="121"/>
    </location>
</feature>
<feature type="compositionally biased region" description="Basic and acidic residues" evidence="18">
    <location>
        <begin position="394"/>
        <end position="411"/>
    </location>
</feature>
<evidence type="ECO:0000256" key="8">
    <source>
        <dbReference type="ARBA" id="ARBA00022705"/>
    </source>
</evidence>
<feature type="binding site" evidence="17">
    <location>
        <position position="27"/>
    </location>
    <ligand>
        <name>Mg(2+)</name>
        <dbReference type="ChEBI" id="CHEBI:18420"/>
    </ligand>
</feature>
<keyword evidence="12 17" id="KW-0239">DNA-directed DNA polymerase</keyword>
<dbReference type="FunFam" id="3.30.1490.100:FF:000004">
    <property type="entry name" value="DNA polymerase IV"/>
    <property type="match status" value="1"/>
</dbReference>
<dbReference type="InterPro" id="IPR001126">
    <property type="entry name" value="UmuC"/>
</dbReference>
<evidence type="ECO:0000256" key="17">
    <source>
        <dbReference type="HAMAP-Rule" id="MF_01113"/>
    </source>
</evidence>
<feature type="region of interest" description="Disordered" evidence="18">
    <location>
        <begin position="392"/>
        <end position="441"/>
    </location>
</feature>
<dbReference type="InterPro" id="IPR043128">
    <property type="entry name" value="Rev_trsase/Diguanyl_cyclase"/>
</dbReference>
<comment type="catalytic activity">
    <reaction evidence="16 17">
        <text>DNA(n) + a 2'-deoxyribonucleoside 5'-triphosphate = DNA(n+1) + diphosphate</text>
        <dbReference type="Rhea" id="RHEA:22508"/>
        <dbReference type="Rhea" id="RHEA-COMP:17339"/>
        <dbReference type="Rhea" id="RHEA-COMP:17340"/>
        <dbReference type="ChEBI" id="CHEBI:33019"/>
        <dbReference type="ChEBI" id="CHEBI:61560"/>
        <dbReference type="ChEBI" id="CHEBI:173112"/>
        <dbReference type="EC" id="2.7.7.7"/>
    </reaction>
</comment>
<dbReference type="SUPFAM" id="SSF56672">
    <property type="entry name" value="DNA/RNA polymerases"/>
    <property type="match status" value="1"/>
</dbReference>
<evidence type="ECO:0000256" key="18">
    <source>
        <dbReference type="SAM" id="MobiDB-lite"/>
    </source>
</evidence>
<feature type="site" description="Substrate discrimination" evidence="17">
    <location>
        <position position="32"/>
    </location>
</feature>
<keyword evidence="6 17" id="KW-0808">Transferase</keyword>
<comment type="subunit">
    <text evidence="3 17">Monomer.</text>
</comment>
<comment type="cofactor">
    <cofactor evidence="17">
        <name>Mg(2+)</name>
        <dbReference type="ChEBI" id="CHEBI:18420"/>
    </cofactor>
    <text evidence="17">Binds 2 magnesium ions per subunit.</text>
</comment>
<evidence type="ECO:0000256" key="9">
    <source>
        <dbReference type="ARBA" id="ARBA00022723"/>
    </source>
</evidence>
<keyword evidence="21" id="KW-1185">Reference proteome</keyword>
<dbReference type="InterPro" id="IPR043502">
    <property type="entry name" value="DNA/RNA_pol_sf"/>
</dbReference>
<accession>W5IIS7</accession>
<dbReference type="InterPro" id="IPR022880">
    <property type="entry name" value="DNApol_IV"/>
</dbReference>
<evidence type="ECO:0000256" key="5">
    <source>
        <dbReference type="ARBA" id="ARBA00022490"/>
    </source>
</evidence>
<dbReference type="InterPro" id="IPR017961">
    <property type="entry name" value="DNA_pol_Y-fam_little_finger"/>
</dbReference>
<dbReference type="InterPro" id="IPR050116">
    <property type="entry name" value="DNA_polymerase-Y"/>
</dbReference>
<keyword evidence="11 17" id="KW-0460">Magnesium</keyword>
<dbReference type="HAMAP" id="MF_01113">
    <property type="entry name" value="DNApol_IV"/>
    <property type="match status" value="1"/>
</dbReference>
<dbReference type="Gene3D" id="3.40.1170.60">
    <property type="match status" value="1"/>
</dbReference>
<dbReference type="Pfam" id="PF11798">
    <property type="entry name" value="IMS_HHH"/>
    <property type="match status" value="1"/>
</dbReference>
<feature type="domain" description="UmuC" evidence="19">
    <location>
        <begin position="23"/>
        <end position="202"/>
    </location>
</feature>
<evidence type="ECO:0000256" key="14">
    <source>
        <dbReference type="ARBA" id="ARBA00023204"/>
    </source>
</evidence>
<dbReference type="GO" id="GO:0006281">
    <property type="term" value="P:DNA repair"/>
    <property type="evidence" value="ECO:0007669"/>
    <property type="project" value="UniProtKB-UniRule"/>
</dbReference>
<evidence type="ECO:0000256" key="7">
    <source>
        <dbReference type="ARBA" id="ARBA00022695"/>
    </source>
</evidence>
<comment type="subcellular location">
    <subcellularLocation>
        <location evidence="1 17">Cytoplasm</location>
    </subcellularLocation>
</comment>
<dbReference type="GO" id="GO:0005829">
    <property type="term" value="C:cytosol"/>
    <property type="evidence" value="ECO:0007669"/>
    <property type="project" value="TreeGrafter"/>
</dbReference>
<evidence type="ECO:0000313" key="20">
    <source>
        <dbReference type="EMBL" id="EFG26733.1"/>
    </source>
</evidence>
<feature type="compositionally biased region" description="Low complexity" evidence="18">
    <location>
        <begin position="412"/>
        <end position="423"/>
    </location>
</feature>
<evidence type="ECO:0000256" key="10">
    <source>
        <dbReference type="ARBA" id="ARBA00022763"/>
    </source>
</evidence>
<dbReference type="SUPFAM" id="SSF100879">
    <property type="entry name" value="Lesion bypass DNA polymerase (Y-family), little finger domain"/>
    <property type="match status" value="1"/>
</dbReference>
<dbReference type="Gene3D" id="3.30.70.270">
    <property type="match status" value="1"/>
</dbReference>
<dbReference type="FunFam" id="3.40.1170.60:FF:000001">
    <property type="entry name" value="DNA polymerase IV"/>
    <property type="match status" value="1"/>
</dbReference>
<dbReference type="HOGENOM" id="CLU_012348_1_0_11"/>
<dbReference type="EC" id="2.7.7.7" evidence="17"/>
<protein>
    <recommendedName>
        <fullName evidence="17">DNA polymerase IV</fullName>
        <shortName evidence="17">Pol IV</shortName>
        <ecNumber evidence="17">2.7.7.7</ecNumber>
    </recommendedName>
</protein>